<keyword evidence="1" id="KW-0472">Membrane</keyword>
<keyword evidence="1" id="KW-1133">Transmembrane helix</keyword>
<organism evidence="2">
    <name type="scientific">Tetraselmis sp. GSL018</name>
    <dbReference type="NCBI Taxonomy" id="582737"/>
    <lineage>
        <taxon>Eukaryota</taxon>
        <taxon>Viridiplantae</taxon>
        <taxon>Chlorophyta</taxon>
        <taxon>core chlorophytes</taxon>
        <taxon>Chlorodendrophyceae</taxon>
        <taxon>Chlorodendrales</taxon>
        <taxon>Chlorodendraceae</taxon>
        <taxon>Tetraselmis</taxon>
    </lineage>
</organism>
<protein>
    <recommendedName>
        <fullName evidence="3">TLC domain-containing protein</fullName>
    </recommendedName>
</protein>
<reference evidence="2" key="1">
    <citation type="submission" date="2014-05" db="EMBL/GenBank/DDBJ databases">
        <title>The transcriptome of the halophilic microalga Tetraselmis sp. GSL018 isolated from the Great Salt Lake, Utah.</title>
        <authorList>
            <person name="Jinkerson R.E."/>
            <person name="D'Adamo S."/>
            <person name="Posewitz M.C."/>
        </authorList>
    </citation>
    <scope>NUCLEOTIDE SEQUENCE</scope>
    <source>
        <strain evidence="2">GSL018</strain>
    </source>
</reference>
<evidence type="ECO:0008006" key="3">
    <source>
        <dbReference type="Google" id="ProtNLM"/>
    </source>
</evidence>
<feature type="transmembrane region" description="Helical" evidence="1">
    <location>
        <begin position="219"/>
        <end position="238"/>
    </location>
</feature>
<feature type="transmembrane region" description="Helical" evidence="1">
    <location>
        <begin position="63"/>
        <end position="84"/>
    </location>
</feature>
<sequence length="254" mass="30105">MAQLNGSSKDVEAWTPLQWFRMKPGQYLGDPELETDTVLTLALVTYFLVVVFVFRVKTEKQKAWILTALSASSSFVFFFFNMYFAGVQNLPVDVSILKDTPFSRFSSRYFRVTLLVDLLLGVVFYPNQLNLLTSWFHHLAYFFLMNWAIKEQVTLCFSLFLVEELPTFLLALGSISKNWRNDYFFGASFFFLRIFYHTIHFCTIFFLWSRDSQGKIDVIRLNMVLTLSLHLYWFWGWIKQQRRKFAPLKMQKPE</sequence>
<evidence type="ECO:0000313" key="2">
    <source>
        <dbReference type="EMBL" id="JAC79133.1"/>
    </source>
</evidence>
<dbReference type="AlphaFoldDB" id="A0A061S4J3"/>
<proteinExistence type="predicted"/>
<feature type="transmembrane region" description="Helical" evidence="1">
    <location>
        <begin position="183"/>
        <end position="207"/>
    </location>
</feature>
<gene>
    <name evidence="2" type="ORF">TSPGSL018_13442</name>
</gene>
<feature type="transmembrane region" description="Helical" evidence="1">
    <location>
        <begin position="37"/>
        <end position="56"/>
    </location>
</feature>
<evidence type="ECO:0000256" key="1">
    <source>
        <dbReference type="SAM" id="Phobius"/>
    </source>
</evidence>
<name>A0A061S4J3_9CHLO</name>
<feature type="transmembrane region" description="Helical" evidence="1">
    <location>
        <begin position="109"/>
        <end position="127"/>
    </location>
</feature>
<keyword evidence="1" id="KW-0812">Transmembrane</keyword>
<dbReference type="EMBL" id="GBEZ01006249">
    <property type="protein sequence ID" value="JAC79133.1"/>
    <property type="molecule type" value="Transcribed_RNA"/>
</dbReference>
<accession>A0A061S4J3</accession>